<dbReference type="InterPro" id="IPR007569">
    <property type="entry name" value="DUF559"/>
</dbReference>
<accession>A0A3D9LLG8</accession>
<name>A0A3D9LLG8_9FLAO</name>
<organism evidence="2 3">
    <name type="scientific">Winogradskyella pacifica</name>
    <dbReference type="NCBI Taxonomy" id="664642"/>
    <lineage>
        <taxon>Bacteria</taxon>
        <taxon>Pseudomonadati</taxon>
        <taxon>Bacteroidota</taxon>
        <taxon>Flavobacteriia</taxon>
        <taxon>Flavobacteriales</taxon>
        <taxon>Flavobacteriaceae</taxon>
        <taxon>Winogradskyella</taxon>
    </lineage>
</organism>
<comment type="caution">
    <text evidence="2">The sequence shown here is derived from an EMBL/GenBank/DDBJ whole genome shotgun (WGS) entry which is preliminary data.</text>
</comment>
<dbReference type="AlphaFoldDB" id="A0A3D9LLG8"/>
<dbReference type="Gene3D" id="3.40.960.10">
    <property type="entry name" value="VSR Endonuclease"/>
    <property type="match status" value="1"/>
</dbReference>
<protein>
    <submittedName>
        <fullName evidence="2">Uncharacterized protein DUF559</fullName>
    </submittedName>
</protein>
<feature type="domain" description="DUF559" evidence="1">
    <location>
        <begin position="43"/>
        <end position="111"/>
    </location>
</feature>
<dbReference type="Pfam" id="PF04480">
    <property type="entry name" value="DUF559"/>
    <property type="match status" value="1"/>
</dbReference>
<evidence type="ECO:0000259" key="1">
    <source>
        <dbReference type="Pfam" id="PF04480"/>
    </source>
</evidence>
<dbReference type="Proteomes" id="UP000256919">
    <property type="component" value="Unassembled WGS sequence"/>
</dbReference>
<dbReference type="OrthoDB" id="1237441at2"/>
<proteinExistence type="predicted"/>
<sequence length="213" mass="25438">MFTINDKSNYVSEDLCESPIERIFLSEIVKYLEVGTQIGQQIEYSTKIGNFRVDFLIKKGKLEYVIELDGKEFHKEENDIWRDSFLLGEKKVKTIIRIKGKDITYNINECLYFLSQVFPESFSQRGKLNLGTLIEPKNKSTIDENIKENLFDCIDKFYLEKMEFDLDEIKRYPSIEISIKDSTKFKYWEKLYNFALKNKIYDIVELNKKYFKK</sequence>
<evidence type="ECO:0000313" key="2">
    <source>
        <dbReference type="EMBL" id="REE07610.1"/>
    </source>
</evidence>
<reference evidence="2 3" key="1">
    <citation type="submission" date="2018-07" db="EMBL/GenBank/DDBJ databases">
        <title>Genomic Encyclopedia of Type Strains, Phase III (KMG-III): the genomes of soil and plant-associated and newly described type strains.</title>
        <authorList>
            <person name="Whitman W."/>
        </authorList>
    </citation>
    <scope>NUCLEOTIDE SEQUENCE [LARGE SCALE GENOMIC DNA]</scope>
    <source>
        <strain evidence="2 3">CECT 7948</strain>
    </source>
</reference>
<evidence type="ECO:0000313" key="3">
    <source>
        <dbReference type="Proteomes" id="UP000256919"/>
    </source>
</evidence>
<dbReference type="EMBL" id="QREI01000021">
    <property type="protein sequence ID" value="REE07610.1"/>
    <property type="molecule type" value="Genomic_DNA"/>
</dbReference>
<gene>
    <name evidence="2" type="ORF">DFQ09_1214</name>
</gene>
<keyword evidence="3" id="KW-1185">Reference proteome</keyword>